<dbReference type="EMBL" id="VUOB01000057">
    <property type="protein sequence ID" value="KAA2255351.1"/>
    <property type="molecule type" value="Genomic_DNA"/>
</dbReference>
<dbReference type="RefSeq" id="WP_149852922.1">
    <property type="nucleotide sequence ID" value="NZ_VUOB01000057.1"/>
</dbReference>
<reference evidence="1 2" key="2">
    <citation type="submission" date="2019-09" db="EMBL/GenBank/DDBJ databases">
        <authorList>
            <person name="Jin C."/>
        </authorList>
    </citation>
    <scope>NUCLEOTIDE SEQUENCE [LARGE SCALE GENOMIC DNA]</scope>
    <source>
        <strain evidence="1 2">AN110305</strain>
    </source>
</reference>
<reference evidence="1 2" key="1">
    <citation type="submission" date="2019-09" db="EMBL/GenBank/DDBJ databases">
        <title>Goodfellowia gen. nov., a new genus of the Pseudonocardineae related to Actinoalloteichus, containing Goodfellowia coeruleoviolacea gen. nov., comb. nov. gen. nov., comb. nov.</title>
        <authorList>
            <person name="Labeda D."/>
        </authorList>
    </citation>
    <scope>NUCLEOTIDE SEQUENCE [LARGE SCALE GENOMIC DNA]</scope>
    <source>
        <strain evidence="1 2">AN110305</strain>
    </source>
</reference>
<dbReference type="Gene3D" id="1.10.1200.10">
    <property type="entry name" value="ACP-like"/>
    <property type="match status" value="1"/>
</dbReference>
<keyword evidence="2" id="KW-1185">Reference proteome</keyword>
<evidence type="ECO:0000313" key="1">
    <source>
        <dbReference type="EMBL" id="KAA2255351.1"/>
    </source>
</evidence>
<evidence type="ECO:0000313" key="2">
    <source>
        <dbReference type="Proteomes" id="UP000323454"/>
    </source>
</evidence>
<protein>
    <submittedName>
        <fullName evidence="1">Acyl carrier protein</fullName>
    </submittedName>
</protein>
<sequence>MTSTAPGTIDAVRDWIVGKHPERSPVDQHIDLIENRLIDSLSFVEFVFVIEKASGTSIDVDTVDIDDFRTLSAIEKAFFPA</sequence>
<dbReference type="Proteomes" id="UP000323454">
    <property type="component" value="Unassembled WGS sequence"/>
</dbReference>
<dbReference type="InterPro" id="IPR036736">
    <property type="entry name" value="ACP-like_sf"/>
</dbReference>
<dbReference type="SUPFAM" id="SSF47336">
    <property type="entry name" value="ACP-like"/>
    <property type="match status" value="1"/>
</dbReference>
<organism evidence="1 2">
    <name type="scientific">Solihabitans fulvus</name>
    <dbReference type="NCBI Taxonomy" id="1892852"/>
    <lineage>
        <taxon>Bacteria</taxon>
        <taxon>Bacillati</taxon>
        <taxon>Actinomycetota</taxon>
        <taxon>Actinomycetes</taxon>
        <taxon>Pseudonocardiales</taxon>
        <taxon>Pseudonocardiaceae</taxon>
        <taxon>Solihabitans</taxon>
    </lineage>
</organism>
<proteinExistence type="predicted"/>
<gene>
    <name evidence="1" type="ORF">F0L68_28510</name>
</gene>
<name>A0A5B2WUB0_9PSEU</name>
<accession>A0A5B2WUB0</accession>
<dbReference type="AlphaFoldDB" id="A0A5B2WUB0"/>
<dbReference type="OrthoDB" id="8778689at2"/>
<comment type="caution">
    <text evidence="1">The sequence shown here is derived from an EMBL/GenBank/DDBJ whole genome shotgun (WGS) entry which is preliminary data.</text>
</comment>